<evidence type="ECO:0000313" key="1">
    <source>
        <dbReference type="EMBL" id="KAK5988886.1"/>
    </source>
</evidence>
<evidence type="ECO:0000313" key="2">
    <source>
        <dbReference type="Proteomes" id="UP001338125"/>
    </source>
</evidence>
<dbReference type="Proteomes" id="UP001338125">
    <property type="component" value="Unassembled WGS sequence"/>
</dbReference>
<reference evidence="1 2" key="1">
    <citation type="submission" date="2024-01" db="EMBL/GenBank/DDBJ databases">
        <title>Complete genome of Cladobotryum mycophilum ATHUM6906.</title>
        <authorList>
            <person name="Christinaki A.C."/>
            <person name="Myridakis A.I."/>
            <person name="Kouvelis V.N."/>
        </authorList>
    </citation>
    <scope>NUCLEOTIDE SEQUENCE [LARGE SCALE GENOMIC DNA]</scope>
    <source>
        <strain evidence="1 2">ATHUM6906</strain>
    </source>
</reference>
<protein>
    <submittedName>
        <fullName evidence="1">Uncharacterized protein</fullName>
    </submittedName>
</protein>
<keyword evidence="2" id="KW-1185">Reference proteome</keyword>
<accession>A0ABR0S9Q4</accession>
<sequence length="122" mass="13844">MPPTIYQRIQVYCQIIWGEGDYDLDNESDDYETHYVSVRKDFGTSFGPPLTTTGLCKSSDHAYRELERMLGLWAGQIQSGQPMTRELQLAIFGGPRGRHKALLSRFLDLKEEKEAEAATKTA</sequence>
<comment type="caution">
    <text evidence="1">The sequence shown here is derived from an EMBL/GenBank/DDBJ whole genome shotgun (WGS) entry which is preliminary data.</text>
</comment>
<gene>
    <name evidence="1" type="ORF">PT974_10383</name>
</gene>
<dbReference type="EMBL" id="JAVFKD010000015">
    <property type="protein sequence ID" value="KAK5988886.1"/>
    <property type="molecule type" value="Genomic_DNA"/>
</dbReference>
<organism evidence="1 2">
    <name type="scientific">Cladobotryum mycophilum</name>
    <dbReference type="NCBI Taxonomy" id="491253"/>
    <lineage>
        <taxon>Eukaryota</taxon>
        <taxon>Fungi</taxon>
        <taxon>Dikarya</taxon>
        <taxon>Ascomycota</taxon>
        <taxon>Pezizomycotina</taxon>
        <taxon>Sordariomycetes</taxon>
        <taxon>Hypocreomycetidae</taxon>
        <taxon>Hypocreales</taxon>
        <taxon>Hypocreaceae</taxon>
        <taxon>Cladobotryum</taxon>
    </lineage>
</organism>
<name>A0ABR0S9Q4_9HYPO</name>
<proteinExistence type="predicted"/>